<dbReference type="AlphaFoldDB" id="A0A495BIK8"/>
<keyword evidence="1 3" id="KW-0808">Transferase</keyword>
<protein>
    <submittedName>
        <fullName evidence="3">Methyltransferase family protein</fullName>
    </submittedName>
</protein>
<dbReference type="SUPFAM" id="SSF53335">
    <property type="entry name" value="S-adenosyl-L-methionine-dependent methyltransferases"/>
    <property type="match status" value="1"/>
</dbReference>
<dbReference type="PANTHER" id="PTHR43861:SF3">
    <property type="entry name" value="PUTATIVE (AFU_ORTHOLOGUE AFUA_2G14390)-RELATED"/>
    <property type="match status" value="1"/>
</dbReference>
<evidence type="ECO:0000256" key="1">
    <source>
        <dbReference type="ARBA" id="ARBA00022679"/>
    </source>
</evidence>
<sequence length="202" mass="21617">MSDTADFWNTRFAVSEFIYGEAPNDFLREQAPRLAPGSRVLSLGEGEGRNALFLAKLGHALTAVDASHEGLAKVLARAAAAGVDITAVLADLARFEPGMAQFDAVVSVFCHLPSALRRTVMTRAMAALKPGGLLIMEGYTPRQLAFGTGGPKDADMLLEAEIVRGELAGLELLHFVELEREVVEGSYHTGRASVLQVVARKP</sequence>
<proteinExistence type="predicted"/>
<dbReference type="GO" id="GO:0032259">
    <property type="term" value="P:methylation"/>
    <property type="evidence" value="ECO:0007669"/>
    <property type="project" value="UniProtKB-KW"/>
</dbReference>
<dbReference type="PANTHER" id="PTHR43861">
    <property type="entry name" value="TRANS-ACONITATE 2-METHYLTRANSFERASE-RELATED"/>
    <property type="match status" value="1"/>
</dbReference>
<dbReference type="GO" id="GO:0008168">
    <property type="term" value="F:methyltransferase activity"/>
    <property type="evidence" value="ECO:0007669"/>
    <property type="project" value="UniProtKB-KW"/>
</dbReference>
<feature type="domain" description="Methyltransferase" evidence="2">
    <location>
        <begin position="40"/>
        <end position="132"/>
    </location>
</feature>
<dbReference type="Pfam" id="PF13649">
    <property type="entry name" value="Methyltransf_25"/>
    <property type="match status" value="1"/>
</dbReference>
<dbReference type="InterPro" id="IPR029063">
    <property type="entry name" value="SAM-dependent_MTases_sf"/>
</dbReference>
<reference evidence="3 4" key="1">
    <citation type="submission" date="2018-10" db="EMBL/GenBank/DDBJ databases">
        <title>Genomic Encyclopedia of Type Strains, Phase IV (KMG-IV): sequencing the most valuable type-strain genomes for metagenomic binning, comparative biology and taxonomic classification.</title>
        <authorList>
            <person name="Goeker M."/>
        </authorList>
    </citation>
    <scope>NUCLEOTIDE SEQUENCE [LARGE SCALE GENOMIC DNA]</scope>
    <source>
        <strain evidence="3 4">DSM 3303</strain>
    </source>
</reference>
<gene>
    <name evidence="3" type="ORF">C8E02_0713</name>
</gene>
<name>A0A495BIK8_VOGIN</name>
<dbReference type="Gene3D" id="3.40.50.150">
    <property type="entry name" value="Vaccinia Virus protein VP39"/>
    <property type="match status" value="1"/>
</dbReference>
<dbReference type="RefSeq" id="WP_120809646.1">
    <property type="nucleotide sequence ID" value="NZ_RBID01000011.1"/>
</dbReference>
<accession>A0A495BIK8</accession>
<organism evidence="3 4">
    <name type="scientific">Vogesella indigofera</name>
    <name type="common">Pseudomonas indigofera</name>
    <dbReference type="NCBI Taxonomy" id="45465"/>
    <lineage>
        <taxon>Bacteria</taxon>
        <taxon>Pseudomonadati</taxon>
        <taxon>Pseudomonadota</taxon>
        <taxon>Betaproteobacteria</taxon>
        <taxon>Neisseriales</taxon>
        <taxon>Chromobacteriaceae</taxon>
        <taxon>Vogesella</taxon>
    </lineage>
</organism>
<evidence type="ECO:0000313" key="4">
    <source>
        <dbReference type="Proteomes" id="UP000279384"/>
    </source>
</evidence>
<dbReference type="Proteomes" id="UP000279384">
    <property type="component" value="Unassembled WGS sequence"/>
</dbReference>
<evidence type="ECO:0000259" key="2">
    <source>
        <dbReference type="Pfam" id="PF13649"/>
    </source>
</evidence>
<keyword evidence="3" id="KW-0489">Methyltransferase</keyword>
<evidence type="ECO:0000313" key="3">
    <source>
        <dbReference type="EMBL" id="RKQ60948.1"/>
    </source>
</evidence>
<dbReference type="EMBL" id="RBID01000011">
    <property type="protein sequence ID" value="RKQ60948.1"/>
    <property type="molecule type" value="Genomic_DNA"/>
</dbReference>
<dbReference type="InterPro" id="IPR041698">
    <property type="entry name" value="Methyltransf_25"/>
</dbReference>
<comment type="caution">
    <text evidence="3">The sequence shown here is derived from an EMBL/GenBank/DDBJ whole genome shotgun (WGS) entry which is preliminary data.</text>
</comment>
<dbReference type="CDD" id="cd02440">
    <property type="entry name" value="AdoMet_MTases"/>
    <property type="match status" value="1"/>
</dbReference>